<organism evidence="3 4">
    <name type="scientific">Symbiodinium microadriaticum</name>
    <name type="common">Dinoflagellate</name>
    <name type="synonym">Zooxanthella microadriatica</name>
    <dbReference type="NCBI Taxonomy" id="2951"/>
    <lineage>
        <taxon>Eukaryota</taxon>
        <taxon>Sar</taxon>
        <taxon>Alveolata</taxon>
        <taxon>Dinophyceae</taxon>
        <taxon>Suessiales</taxon>
        <taxon>Symbiodiniaceae</taxon>
        <taxon>Symbiodinium</taxon>
    </lineage>
</organism>
<feature type="region of interest" description="Disordered" evidence="2">
    <location>
        <begin position="1"/>
        <end position="51"/>
    </location>
</feature>
<feature type="region of interest" description="Disordered" evidence="2">
    <location>
        <begin position="276"/>
        <end position="361"/>
    </location>
</feature>
<evidence type="ECO:0000313" key="3">
    <source>
        <dbReference type="EMBL" id="OLQ06664.1"/>
    </source>
</evidence>
<evidence type="ECO:0000256" key="1">
    <source>
        <dbReference type="SAM" id="Coils"/>
    </source>
</evidence>
<dbReference type="Proteomes" id="UP000186817">
    <property type="component" value="Unassembled WGS sequence"/>
</dbReference>
<gene>
    <name evidence="3" type="ORF">AK812_SmicGene10028</name>
</gene>
<name>A0A1Q9EGT9_SYMMI</name>
<dbReference type="AlphaFoldDB" id="A0A1Q9EGT9"/>
<feature type="coiled-coil region" evidence="1">
    <location>
        <begin position="147"/>
        <end position="181"/>
    </location>
</feature>
<feature type="compositionally biased region" description="Low complexity" evidence="2">
    <location>
        <begin position="27"/>
        <end position="40"/>
    </location>
</feature>
<feature type="compositionally biased region" description="Basic and acidic residues" evidence="2">
    <location>
        <begin position="14"/>
        <end position="23"/>
    </location>
</feature>
<evidence type="ECO:0000256" key="2">
    <source>
        <dbReference type="SAM" id="MobiDB-lite"/>
    </source>
</evidence>
<feature type="region of interest" description="Disordered" evidence="2">
    <location>
        <begin position="81"/>
        <end position="119"/>
    </location>
</feature>
<reference evidence="3 4" key="1">
    <citation type="submission" date="2016-02" db="EMBL/GenBank/DDBJ databases">
        <title>Genome analysis of coral dinoflagellate symbionts highlights evolutionary adaptations to a symbiotic lifestyle.</title>
        <authorList>
            <person name="Aranda M."/>
            <person name="Li Y."/>
            <person name="Liew Y.J."/>
            <person name="Baumgarten S."/>
            <person name="Simakov O."/>
            <person name="Wilson M."/>
            <person name="Piel J."/>
            <person name="Ashoor H."/>
            <person name="Bougouffa S."/>
            <person name="Bajic V.B."/>
            <person name="Ryu T."/>
            <person name="Ravasi T."/>
            <person name="Bayer T."/>
            <person name="Micklem G."/>
            <person name="Kim H."/>
            <person name="Bhak J."/>
            <person name="Lajeunesse T.C."/>
            <person name="Voolstra C.R."/>
        </authorList>
    </citation>
    <scope>NUCLEOTIDE SEQUENCE [LARGE SCALE GENOMIC DNA]</scope>
    <source>
        <strain evidence="3 4">CCMP2467</strain>
    </source>
</reference>
<feature type="compositionally biased region" description="Basic and acidic residues" evidence="2">
    <location>
        <begin position="319"/>
        <end position="333"/>
    </location>
</feature>
<keyword evidence="4" id="KW-1185">Reference proteome</keyword>
<proteinExistence type="predicted"/>
<feature type="compositionally biased region" description="Polar residues" evidence="2">
    <location>
        <begin position="84"/>
        <end position="95"/>
    </location>
</feature>
<feature type="compositionally biased region" description="Polar residues" evidence="2">
    <location>
        <begin position="42"/>
        <end position="51"/>
    </location>
</feature>
<protein>
    <submittedName>
        <fullName evidence="3">Uncharacterized protein</fullName>
    </submittedName>
</protein>
<feature type="compositionally biased region" description="Basic and acidic residues" evidence="2">
    <location>
        <begin position="290"/>
        <end position="312"/>
    </location>
</feature>
<dbReference type="OrthoDB" id="468062at2759"/>
<sequence>MSDMPARNPLIDRAASDENRAAEPDNGATVGATGDTAGRAEPSSTAVVQTSEIRREEAAAVNPFWSQKAIEETELAAARPAFLETSSGKASSGSTEMRRADDLPPQPEGIPESFGPSGPAVPIGTEGDLQDGSAEMPGLRAGERMVLTEMRNLMEVLINQNKALTAQNSTLQTRVDRLEEERSNSQAWRSAESAGVPEAFEGEPVLPSEAEIPSYQVNELTGHCLCWEIRQSLELRLVAFRISTARNQLHLDHRPNMSTVVEFMRVLQSEWEQVAVSGVDESSTKPPKAARVEVESSGEKGEKPGEKGEKGPKGNSKGYEGKGPKGGTKDQDNGSKSGGTCAVGSAKGDGQLAFQPSLEVL</sequence>
<evidence type="ECO:0000313" key="4">
    <source>
        <dbReference type="Proteomes" id="UP000186817"/>
    </source>
</evidence>
<accession>A0A1Q9EGT9</accession>
<comment type="caution">
    <text evidence="3">The sequence shown here is derived from an EMBL/GenBank/DDBJ whole genome shotgun (WGS) entry which is preliminary data.</text>
</comment>
<keyword evidence="1" id="KW-0175">Coiled coil</keyword>
<dbReference type="EMBL" id="LSRX01000155">
    <property type="protein sequence ID" value="OLQ06664.1"/>
    <property type="molecule type" value="Genomic_DNA"/>
</dbReference>